<feature type="compositionally biased region" description="Pro residues" evidence="8">
    <location>
        <begin position="345"/>
        <end position="365"/>
    </location>
</feature>
<dbReference type="Pfam" id="PF04536">
    <property type="entry name" value="TPM_phosphatase"/>
    <property type="match status" value="1"/>
</dbReference>
<feature type="compositionally biased region" description="Low complexity" evidence="8">
    <location>
        <begin position="442"/>
        <end position="462"/>
    </location>
</feature>
<organism evidence="12 13">
    <name type="scientific">Blattamonas nauphoetae</name>
    <dbReference type="NCBI Taxonomy" id="2049346"/>
    <lineage>
        <taxon>Eukaryota</taxon>
        <taxon>Metamonada</taxon>
        <taxon>Preaxostyla</taxon>
        <taxon>Oxymonadida</taxon>
        <taxon>Blattamonas</taxon>
    </lineage>
</organism>
<keyword evidence="7" id="KW-0479">Metal-binding</keyword>
<dbReference type="PANTHER" id="PTHR12370">
    <property type="entry name" value="PHOSPHOLIPASE B-RELATED"/>
    <property type="match status" value="1"/>
</dbReference>
<dbReference type="InterPro" id="IPR001841">
    <property type="entry name" value="Znf_RING"/>
</dbReference>
<dbReference type="Gene3D" id="3.30.40.10">
    <property type="entry name" value="Zinc/RING finger domain, C3HC4 (zinc finger)"/>
    <property type="match status" value="1"/>
</dbReference>
<accession>A0ABQ9XGM6</accession>
<dbReference type="InterPro" id="IPR007000">
    <property type="entry name" value="PLipase_B-like"/>
</dbReference>
<evidence type="ECO:0000256" key="8">
    <source>
        <dbReference type="SAM" id="MobiDB-lite"/>
    </source>
</evidence>
<dbReference type="PROSITE" id="PS50089">
    <property type="entry name" value="ZF_RING_2"/>
    <property type="match status" value="1"/>
</dbReference>
<feature type="region of interest" description="Disordered" evidence="8">
    <location>
        <begin position="441"/>
        <end position="477"/>
    </location>
</feature>
<comment type="similarity">
    <text evidence="1">Belongs to the phospholipase B-like family.</text>
</comment>
<feature type="transmembrane region" description="Helical" evidence="9">
    <location>
        <begin position="188"/>
        <end position="215"/>
    </location>
</feature>
<feature type="signal peptide" evidence="10">
    <location>
        <begin position="1"/>
        <end position="18"/>
    </location>
</feature>
<keyword evidence="9" id="KW-0472">Membrane</keyword>
<sequence>MSLFILPFVVFDVCVTVADIPNPRTDPLHSIPLSRIDDFRRLYPTPNSIPPSSISDQSGYLNIRDFVNLNRELEKLKKSKGINFMICLVRSITSNEPAHSFSNKLYQKFGLADNKEPSLLITVAINDEKMTTSTGPELASVMTTKQLEQVVSDMRLPLNDYRFANAISVAIADINKISGQTDTPTGSFLLWMANHMGLIVLCLLAVAVLSAVAVIQIKKMLYQRRQKRFSNELLSQQKESEEHPHHPPIFAETCAICLEPFPKEYIAALRRYKEAMGLSPPPPPSHSTQSEPNAPSPAVRINVTPKGPNDQSGGGRGEIATEMGEYPEVPDGSALPPLNSSSSPFHPPPPPHPSHTHPSAPPPDSYPAELPSPLQASAPPAAANEHVSSTPSGPVFPHAEKLETLPVCGHQFHRKCLDDWLKIHNRCPLCNADNPRNIPEASLSSSVSGRSSATQAEQASAEEQPRDAPHPTDHPIRNFLSNARRFLGPLAMLAGTLFLQPRRRPAAQMRRVNPSALSPQDIQFLIQRMSHPAKCVSFNQDRMTLALFVLVAVSQAREYFYTIKKTDAGATVTNGKGKDDDVIARFEDTIKKQGYTRFEITTKNTQTTSAAYLMGFGEGYILQKQIANHYGNVMEYVEKNIFKTEETKTKVVEFFKQNLEYIKEQCKTTPDSPYWKTVTKFIDMNRGIAEGFNAATKKTDRTELDFYIYQSIDTIREITDWLTGAEVPSVQELIQYQTGTVLARLAKKSADIIVGHNTYGTYNALNRVEKRYNFFEPHLYKIGGSSQPGMIFPVSSANVINSKYVVAAVTMVPTVKSELPTTHANYVPGWLALAVSTYLTNDPTYEKEKVTRERFSSAFDVALAMPSYHQVLIVDYSKFTRKADPEAECVSIFENGPAASHTEDVTKGLKDNTKMNVLLLNVPCLEPIKVSMKTAEFLAAAPENKFYFDPVESQRAKGAHKWGVQIATQGSMQNVLRYNEYYAKDALNPVTGQQDPCAAIAPRCDHRNATHKLTAMPFGVVDSTVVQSYMIQRHNSFHLMGPITGTYEGRYDGKVTNDTKTNLPTVNMTAIVEKFKLKADGIAVFPNTKNWNMMAWIREGQQPIIVMNIVFIVLSSIGIVILCCSVTFYMLKKKKKSKDNESINPTIQDKK</sequence>
<evidence type="ECO:0000256" key="4">
    <source>
        <dbReference type="ARBA" id="ARBA00022963"/>
    </source>
</evidence>
<reference evidence="12 13" key="1">
    <citation type="journal article" date="2022" name="bioRxiv">
        <title>Genomics of Preaxostyla Flagellates Illuminates Evolutionary Transitions and the Path Towards Mitochondrial Loss.</title>
        <authorList>
            <person name="Novak L.V.F."/>
            <person name="Treitli S.C."/>
            <person name="Pyrih J."/>
            <person name="Halakuc P."/>
            <person name="Pipaliya S.V."/>
            <person name="Vacek V."/>
            <person name="Brzon O."/>
            <person name="Soukal P."/>
            <person name="Eme L."/>
            <person name="Dacks J.B."/>
            <person name="Karnkowska A."/>
            <person name="Elias M."/>
            <person name="Hampl V."/>
        </authorList>
    </citation>
    <scope>NUCLEOTIDE SEQUENCE [LARGE SCALE GENOMIC DNA]</scope>
    <source>
        <strain evidence="12">NAU3</strain>
        <tissue evidence="12">Gut</tissue>
    </source>
</reference>
<name>A0ABQ9XGM6_9EUKA</name>
<keyword evidence="3" id="KW-0378">Hydrolase</keyword>
<comment type="caution">
    <text evidence="12">The sequence shown here is derived from an EMBL/GenBank/DDBJ whole genome shotgun (WGS) entry which is preliminary data.</text>
</comment>
<keyword evidence="13" id="KW-1185">Reference proteome</keyword>
<keyword evidence="4" id="KW-0442">Lipid degradation</keyword>
<keyword evidence="9" id="KW-0812">Transmembrane</keyword>
<dbReference type="EMBL" id="JARBJD010000116">
    <property type="protein sequence ID" value="KAK2951608.1"/>
    <property type="molecule type" value="Genomic_DNA"/>
</dbReference>
<dbReference type="InterPro" id="IPR013083">
    <property type="entry name" value="Znf_RING/FYVE/PHD"/>
</dbReference>
<evidence type="ECO:0000256" key="1">
    <source>
        <dbReference type="ARBA" id="ARBA00007835"/>
    </source>
</evidence>
<dbReference type="InterPro" id="IPR007621">
    <property type="entry name" value="TPM_dom"/>
</dbReference>
<evidence type="ECO:0000256" key="2">
    <source>
        <dbReference type="ARBA" id="ARBA00022729"/>
    </source>
</evidence>
<feature type="compositionally biased region" description="Basic and acidic residues" evidence="8">
    <location>
        <begin position="463"/>
        <end position="476"/>
    </location>
</feature>
<keyword evidence="5" id="KW-0443">Lipid metabolism</keyword>
<keyword evidence="7" id="KW-0863">Zinc-finger</keyword>
<gene>
    <name evidence="12" type="ORF">BLNAU_13492</name>
</gene>
<evidence type="ECO:0000256" key="7">
    <source>
        <dbReference type="PROSITE-ProRule" id="PRU00175"/>
    </source>
</evidence>
<feature type="region of interest" description="Disordered" evidence="8">
    <location>
        <begin position="276"/>
        <end position="395"/>
    </location>
</feature>
<feature type="chain" id="PRO_5045991948" description="RING-type domain-containing protein" evidence="10">
    <location>
        <begin position="19"/>
        <end position="1151"/>
    </location>
</feature>
<evidence type="ECO:0000313" key="12">
    <source>
        <dbReference type="EMBL" id="KAK2951608.1"/>
    </source>
</evidence>
<dbReference type="Gene3D" id="3.10.310.50">
    <property type="match status" value="1"/>
</dbReference>
<proteinExistence type="inferred from homology"/>
<dbReference type="Pfam" id="PF13639">
    <property type="entry name" value="zf-RING_2"/>
    <property type="match status" value="1"/>
</dbReference>
<dbReference type="Gene3D" id="3.60.60.30">
    <property type="match status" value="1"/>
</dbReference>
<dbReference type="SUPFAM" id="SSF57850">
    <property type="entry name" value="RING/U-box"/>
    <property type="match status" value="1"/>
</dbReference>
<evidence type="ECO:0000259" key="11">
    <source>
        <dbReference type="PROSITE" id="PS50089"/>
    </source>
</evidence>
<evidence type="ECO:0000313" key="13">
    <source>
        <dbReference type="Proteomes" id="UP001281761"/>
    </source>
</evidence>
<evidence type="ECO:0000256" key="9">
    <source>
        <dbReference type="SAM" id="Phobius"/>
    </source>
</evidence>
<feature type="compositionally biased region" description="Low complexity" evidence="8">
    <location>
        <begin position="367"/>
        <end position="383"/>
    </location>
</feature>
<evidence type="ECO:0000256" key="5">
    <source>
        <dbReference type="ARBA" id="ARBA00023098"/>
    </source>
</evidence>
<keyword evidence="7" id="KW-0862">Zinc</keyword>
<keyword evidence="2 10" id="KW-0732">Signal</keyword>
<keyword evidence="9" id="KW-1133">Transmembrane helix</keyword>
<dbReference type="PANTHER" id="PTHR12370:SF3">
    <property type="entry name" value="PHOSPHOLIPASE B-LIKE 2-RELATED"/>
    <property type="match status" value="1"/>
</dbReference>
<dbReference type="Proteomes" id="UP001281761">
    <property type="component" value="Unassembled WGS sequence"/>
</dbReference>
<evidence type="ECO:0000256" key="3">
    <source>
        <dbReference type="ARBA" id="ARBA00022801"/>
    </source>
</evidence>
<keyword evidence="6" id="KW-0325">Glycoprotein</keyword>
<evidence type="ECO:0000256" key="10">
    <source>
        <dbReference type="SAM" id="SignalP"/>
    </source>
</evidence>
<evidence type="ECO:0000256" key="6">
    <source>
        <dbReference type="ARBA" id="ARBA00023180"/>
    </source>
</evidence>
<dbReference type="Pfam" id="PF04916">
    <property type="entry name" value="Phospholip_B"/>
    <property type="match status" value="1"/>
</dbReference>
<protein>
    <recommendedName>
        <fullName evidence="11">RING-type domain-containing protein</fullName>
    </recommendedName>
</protein>
<feature type="transmembrane region" description="Helical" evidence="9">
    <location>
        <begin position="1104"/>
        <end position="1131"/>
    </location>
</feature>
<feature type="domain" description="RING-type" evidence="11">
    <location>
        <begin position="408"/>
        <end position="431"/>
    </location>
</feature>